<dbReference type="PIR" id="T15416">
    <property type="entry name" value="T15416"/>
</dbReference>
<dbReference type="EMBL" id="BX284606">
    <property type="protein sequence ID" value="CCD63263.1"/>
    <property type="molecule type" value="Genomic_DNA"/>
</dbReference>
<organism evidence="2 3">
    <name type="scientific">Caenorhabditis elegans</name>
    <dbReference type="NCBI Taxonomy" id="6239"/>
    <lineage>
        <taxon>Eukaryota</taxon>
        <taxon>Metazoa</taxon>
        <taxon>Ecdysozoa</taxon>
        <taxon>Nematoda</taxon>
        <taxon>Chromadorea</taxon>
        <taxon>Rhabditida</taxon>
        <taxon>Rhabditina</taxon>
        <taxon>Rhabditomorpha</taxon>
        <taxon>Rhabditoidea</taxon>
        <taxon>Rhabditidae</taxon>
        <taxon>Peloderinae</taxon>
        <taxon>Caenorhabditis</taxon>
    </lineage>
</organism>
<dbReference type="AlphaFoldDB" id="Q17665"/>
<dbReference type="RefSeq" id="NP_508786.1">
    <property type="nucleotide sequence ID" value="NM_076385.5"/>
</dbReference>
<dbReference type="WormBase" id="C05E11.7">
    <property type="protein sequence ID" value="CE03937"/>
    <property type="gene ID" value="WBGene00015496"/>
</dbReference>
<gene>
    <name evidence="2 4" type="ORF">C05E11.7</name>
    <name evidence="2" type="ORF">CELE_C05E11.7</name>
</gene>
<dbReference type="GeneID" id="182274"/>
<dbReference type="FunCoup" id="Q17665">
    <property type="interactions" value="383"/>
</dbReference>
<name>Q17665_CAEEL</name>
<feature type="signal peptide" evidence="1">
    <location>
        <begin position="1"/>
        <end position="18"/>
    </location>
</feature>
<dbReference type="OMA" id="ICMMRTW"/>
<dbReference type="eggNOG" id="ENOG502SUJJ">
    <property type="taxonomic scope" value="Eukaryota"/>
</dbReference>
<dbReference type="HOGENOM" id="CLU_659277_0_0_1"/>
<keyword evidence="1" id="KW-0732">Signal</keyword>
<sequence>MRLILILLFMSESSKVFARCPDHSFLGCMLRLKAQRVPIEKNILSLIFNIGTEARLLHTCKVYSSTLPCFQEKIRECGDDKQKRILNEVSKTIMYLCSPFSLKRQNLVIEHQKCISGVLSLPASTGCQLDDNEYGKQVISCKKECNSRGLICMMRTWISEQNTCTMKDIDQKCGAEAASLFQELQTTVFEPTYPVVCTPSNETIATVRPKISNLKEKKIKTQYRKPIQKSKTEIQEHPMVLTSPATPSTADNIYIALPEQTNVYLRPQRPTFAANLTNNNAAQLYPNQVELQEKSNIWNKGDYGQKVQYNKEHWRQKTSSGEFVFTTQHPLFTTTEYGATPRRHKVIDILKSLIPPNLPSQLTALLENSYDKEIFAETQSYNTPAVATPMSNIYATSQAVYQPEIVTIAPKTTMIPPQPVKITYRPSTTHAKSTMMTTTQPIVQYPILPATTVKWKPWYLGGA</sequence>
<accession>Q17665</accession>
<evidence type="ECO:0000313" key="2">
    <source>
        <dbReference type="EMBL" id="CCD63263.1"/>
    </source>
</evidence>
<dbReference type="OrthoDB" id="5852087at2759"/>
<evidence type="ECO:0000256" key="1">
    <source>
        <dbReference type="SAM" id="SignalP"/>
    </source>
</evidence>
<dbReference type="Proteomes" id="UP000001940">
    <property type="component" value="Chromosome X"/>
</dbReference>
<dbReference type="UCSC" id="C05E11.7">
    <property type="organism name" value="c. elegans"/>
</dbReference>
<reference evidence="2 3" key="1">
    <citation type="journal article" date="1998" name="Science">
        <title>Genome sequence of the nematode C. elegans: a platform for investigating biology.</title>
        <authorList>
            <consortium name="The C. elegans sequencing consortium"/>
            <person name="Sulson J.E."/>
            <person name="Waterston R."/>
        </authorList>
    </citation>
    <scope>NUCLEOTIDE SEQUENCE [LARGE SCALE GENOMIC DNA]</scope>
    <source>
        <strain evidence="2 3">Bristol N2</strain>
    </source>
</reference>
<proteinExistence type="predicted"/>
<dbReference type="Bgee" id="WBGene00015496">
    <property type="expression patterns" value="Expressed in anatomical system and 3 other cell types or tissues"/>
</dbReference>
<dbReference type="InParanoid" id="Q17665"/>
<dbReference type="PaxDb" id="6239-C05E11.7"/>
<feature type="chain" id="PRO_5004185646" evidence="1">
    <location>
        <begin position="19"/>
        <end position="463"/>
    </location>
</feature>
<evidence type="ECO:0000313" key="4">
    <source>
        <dbReference type="WormBase" id="C05E11.7"/>
    </source>
</evidence>
<dbReference type="SMR" id="Q17665"/>
<dbReference type="AGR" id="WB:WBGene00015496"/>
<keyword evidence="3" id="KW-1185">Reference proteome</keyword>
<protein>
    <submittedName>
        <fullName evidence="2">DUF19 domain-containing protein</fullName>
    </submittedName>
</protein>
<dbReference type="KEGG" id="cel:CELE_C05E11.7"/>
<evidence type="ECO:0000313" key="3">
    <source>
        <dbReference type="Proteomes" id="UP000001940"/>
    </source>
</evidence>
<dbReference type="CTD" id="182274"/>